<comment type="caution">
    <text evidence="6">The sequence shown here is derived from an EMBL/GenBank/DDBJ whole genome shotgun (WGS) entry which is preliminary data.</text>
</comment>
<keyword evidence="3" id="KW-0804">Transcription</keyword>
<dbReference type="CDD" id="cd06529">
    <property type="entry name" value="S24_LexA-like"/>
    <property type="match status" value="1"/>
</dbReference>
<organism evidence="6 7">
    <name type="scientific">Bacteroides intestinalis</name>
    <dbReference type="NCBI Taxonomy" id="329854"/>
    <lineage>
        <taxon>Bacteria</taxon>
        <taxon>Pseudomonadati</taxon>
        <taxon>Bacteroidota</taxon>
        <taxon>Bacteroidia</taxon>
        <taxon>Bacteroidales</taxon>
        <taxon>Bacteroidaceae</taxon>
        <taxon>Bacteroides</taxon>
    </lineage>
</organism>
<dbReference type="InterPro" id="IPR010982">
    <property type="entry name" value="Lambda_DNA-bd_dom_sf"/>
</dbReference>
<evidence type="ECO:0000259" key="5">
    <source>
        <dbReference type="Pfam" id="PF07022"/>
    </source>
</evidence>
<evidence type="ECO:0000313" key="7">
    <source>
        <dbReference type="Proteomes" id="UP000285013"/>
    </source>
</evidence>
<gene>
    <name evidence="6" type="ORF">DWZ95_07800</name>
</gene>
<dbReference type="InterPro" id="IPR010744">
    <property type="entry name" value="Phage_CI_N"/>
</dbReference>
<dbReference type="Proteomes" id="UP000285013">
    <property type="component" value="Unassembled WGS sequence"/>
</dbReference>
<sequence>MEKKSDLVLNVSEIVKRAKTVLNLRNDAALAAYLGVSRSTLSNWCARNSIDFPLLLEKLKDVDYNWLLVGKGTPVHQTKICNSGIVQGEVEMIHNPKAVEALDNRSISLYDITAAANLKTLLANKDQHVVGRIQIPNIPACDGALYISGDSMYPILKSGDVVGFKEVNSFSSVIYGEMYLVSFCIDGDEYLSVKYVNRSDVEGCIKLVSYNPHHEPMDIPLASIQAMAIVKFSIRRNMMM</sequence>
<dbReference type="PANTHER" id="PTHR40661">
    <property type="match status" value="1"/>
</dbReference>
<evidence type="ECO:0000313" key="6">
    <source>
        <dbReference type="EMBL" id="RHL94085.1"/>
    </source>
</evidence>
<feature type="domain" description="Bacteriophage CI repressor N-terminal" evidence="5">
    <location>
        <begin position="14"/>
        <end position="74"/>
    </location>
</feature>
<dbReference type="PANTHER" id="PTHR40661:SF1">
    <property type="entry name" value="HTH CRO_C1-TYPE DOMAIN-CONTAINING PROTEIN"/>
    <property type="match status" value="1"/>
</dbReference>
<dbReference type="GO" id="GO:0003677">
    <property type="term" value="F:DNA binding"/>
    <property type="evidence" value="ECO:0007669"/>
    <property type="project" value="UniProtKB-KW"/>
</dbReference>
<dbReference type="SUPFAM" id="SSF51306">
    <property type="entry name" value="LexA/Signal peptidase"/>
    <property type="match status" value="1"/>
</dbReference>
<dbReference type="Pfam" id="PF07022">
    <property type="entry name" value="Phage_CI_repr"/>
    <property type="match status" value="1"/>
</dbReference>
<protein>
    <submittedName>
        <fullName evidence="6">Transcriptional regulator</fullName>
    </submittedName>
</protein>
<feature type="domain" description="Peptidase S24/S26A/S26B/S26C" evidence="4">
    <location>
        <begin position="124"/>
        <end position="228"/>
    </location>
</feature>
<reference evidence="6 7" key="1">
    <citation type="submission" date="2018-08" db="EMBL/GenBank/DDBJ databases">
        <title>A genome reference for cultivated species of the human gut microbiota.</title>
        <authorList>
            <person name="Zou Y."/>
            <person name="Xue W."/>
            <person name="Luo G."/>
        </authorList>
    </citation>
    <scope>NUCLEOTIDE SEQUENCE [LARGE SCALE GENOMIC DNA]</scope>
    <source>
        <strain evidence="6 7">AF36-16BH</strain>
    </source>
</reference>
<dbReference type="InterPro" id="IPR039418">
    <property type="entry name" value="LexA-like"/>
</dbReference>
<dbReference type="GeneID" id="26158437"/>
<evidence type="ECO:0000256" key="3">
    <source>
        <dbReference type="ARBA" id="ARBA00023163"/>
    </source>
</evidence>
<keyword evidence="1" id="KW-0805">Transcription regulation</keyword>
<dbReference type="AlphaFoldDB" id="A0A415ATC2"/>
<dbReference type="InterPro" id="IPR036286">
    <property type="entry name" value="LexA/Signal_pep-like_sf"/>
</dbReference>
<proteinExistence type="predicted"/>
<dbReference type="RefSeq" id="WP_007660945.1">
    <property type="nucleotide sequence ID" value="NZ_DAWCKB010000454.1"/>
</dbReference>
<dbReference type="Gene3D" id="2.10.109.10">
    <property type="entry name" value="Umud Fragment, subunit A"/>
    <property type="match status" value="1"/>
</dbReference>
<keyword evidence="2" id="KW-0238">DNA-binding</keyword>
<evidence type="ECO:0000256" key="1">
    <source>
        <dbReference type="ARBA" id="ARBA00023015"/>
    </source>
</evidence>
<dbReference type="Gene3D" id="1.10.260.40">
    <property type="entry name" value="lambda repressor-like DNA-binding domains"/>
    <property type="match status" value="1"/>
</dbReference>
<dbReference type="InterPro" id="IPR015927">
    <property type="entry name" value="Peptidase_S24_S26A/B/C"/>
</dbReference>
<evidence type="ECO:0000259" key="4">
    <source>
        <dbReference type="Pfam" id="PF00717"/>
    </source>
</evidence>
<accession>A0A415ATC2</accession>
<dbReference type="Pfam" id="PF00717">
    <property type="entry name" value="Peptidase_S24"/>
    <property type="match status" value="1"/>
</dbReference>
<dbReference type="EMBL" id="QRPE01000006">
    <property type="protein sequence ID" value="RHL94085.1"/>
    <property type="molecule type" value="Genomic_DNA"/>
</dbReference>
<name>A0A415ATC2_9BACE</name>
<evidence type="ECO:0000256" key="2">
    <source>
        <dbReference type="ARBA" id="ARBA00023125"/>
    </source>
</evidence>
<dbReference type="GO" id="GO:0045892">
    <property type="term" value="P:negative regulation of DNA-templated transcription"/>
    <property type="evidence" value="ECO:0007669"/>
    <property type="project" value="InterPro"/>
</dbReference>